<dbReference type="EMBL" id="VEVO01000005">
    <property type="protein sequence ID" value="KAF0042159.1"/>
    <property type="molecule type" value="Genomic_DNA"/>
</dbReference>
<accession>A0A6A4TB86</accession>
<comment type="caution">
    <text evidence="1">The sequence shown here is derived from an EMBL/GenBank/DDBJ whole genome shotgun (WGS) entry which is preliminary data.</text>
</comment>
<gene>
    <name evidence="1" type="ORF">F2P81_005691</name>
</gene>
<name>A0A6A4TB86_SCOMX</name>
<reference evidence="1 2" key="1">
    <citation type="submission" date="2019-06" db="EMBL/GenBank/DDBJ databases">
        <title>Draft genomes of female and male turbot (Scophthalmus maximus).</title>
        <authorList>
            <person name="Xu H."/>
            <person name="Xu X.-W."/>
            <person name="Shao C."/>
            <person name="Chen S."/>
        </authorList>
    </citation>
    <scope>NUCLEOTIDE SEQUENCE [LARGE SCALE GENOMIC DNA]</scope>
    <source>
        <strain evidence="1">Ysfricsl-2016a</strain>
        <tissue evidence="1">Blood</tissue>
    </source>
</reference>
<protein>
    <submittedName>
        <fullName evidence="1">Uncharacterized protein</fullName>
    </submittedName>
</protein>
<evidence type="ECO:0000313" key="1">
    <source>
        <dbReference type="EMBL" id="KAF0042159.1"/>
    </source>
</evidence>
<organism evidence="1 2">
    <name type="scientific">Scophthalmus maximus</name>
    <name type="common">Turbot</name>
    <name type="synonym">Psetta maxima</name>
    <dbReference type="NCBI Taxonomy" id="52904"/>
    <lineage>
        <taxon>Eukaryota</taxon>
        <taxon>Metazoa</taxon>
        <taxon>Chordata</taxon>
        <taxon>Craniata</taxon>
        <taxon>Vertebrata</taxon>
        <taxon>Euteleostomi</taxon>
        <taxon>Actinopterygii</taxon>
        <taxon>Neopterygii</taxon>
        <taxon>Teleostei</taxon>
        <taxon>Neoteleostei</taxon>
        <taxon>Acanthomorphata</taxon>
        <taxon>Carangaria</taxon>
        <taxon>Pleuronectiformes</taxon>
        <taxon>Pleuronectoidei</taxon>
        <taxon>Scophthalmidae</taxon>
        <taxon>Scophthalmus</taxon>
    </lineage>
</organism>
<evidence type="ECO:0000313" key="2">
    <source>
        <dbReference type="Proteomes" id="UP000438429"/>
    </source>
</evidence>
<sequence length="305" mass="33919">MIAAAGSGQIQSMFKFLKHIYIDKTSSAIRLDSRPAQLLPSELCCYIEPSAPAASTAEHGYKEDTGGDCSFEESLQELRPTRIPEVIKDQKQSLIAWQNTAGQKTYIESVSKMLIFLSTSVAIDSDGLKVIRTCGLLCAELVSGMRTSKQCNRIFCQRYANFKSFPFEVLISIETVSILYGVQQRDTFIGYLRDPVSKYAAEILICCAYIELTLRMILNVDVLKSNQPKLPTWGQVAPLLFEKKKSSASCGGGEEKSGWRKCLQRFYFTADRLYTSVSSGKAVASNQNVTVFISVSDHLQQQHDA</sequence>
<dbReference type="AlphaFoldDB" id="A0A6A4TB86"/>
<proteinExistence type="predicted"/>
<dbReference type="Proteomes" id="UP000438429">
    <property type="component" value="Unassembled WGS sequence"/>
</dbReference>